<dbReference type="InterPro" id="IPR000719">
    <property type="entry name" value="Prot_kinase_dom"/>
</dbReference>
<evidence type="ECO:0000256" key="7">
    <source>
        <dbReference type="ARBA" id="ARBA00048312"/>
    </source>
</evidence>
<organism evidence="11 12">
    <name type="scientific">Calicophoron daubneyi</name>
    <name type="common">Rumen fluke</name>
    <name type="synonym">Paramphistomum daubneyi</name>
    <dbReference type="NCBI Taxonomy" id="300641"/>
    <lineage>
        <taxon>Eukaryota</taxon>
        <taxon>Metazoa</taxon>
        <taxon>Spiralia</taxon>
        <taxon>Lophotrochozoa</taxon>
        <taxon>Platyhelminthes</taxon>
        <taxon>Trematoda</taxon>
        <taxon>Digenea</taxon>
        <taxon>Plagiorchiida</taxon>
        <taxon>Pronocephalata</taxon>
        <taxon>Paramphistomoidea</taxon>
        <taxon>Paramphistomidae</taxon>
        <taxon>Calicophoron</taxon>
    </lineage>
</organism>
<evidence type="ECO:0000256" key="9">
    <source>
        <dbReference type="RuleBase" id="RU361165"/>
    </source>
</evidence>
<dbReference type="GO" id="GO:0004707">
    <property type="term" value="F:MAP kinase activity"/>
    <property type="evidence" value="ECO:0007669"/>
    <property type="project" value="UniProtKB-EC"/>
</dbReference>
<dbReference type="EMBL" id="CAXLJL010000058">
    <property type="protein sequence ID" value="CAL5130203.1"/>
    <property type="molecule type" value="Genomic_DNA"/>
</dbReference>
<evidence type="ECO:0000256" key="6">
    <source>
        <dbReference type="ARBA" id="ARBA00047592"/>
    </source>
</evidence>
<comment type="catalytic activity">
    <reaction evidence="6 9">
        <text>L-threonyl-[protein] + ATP = O-phospho-L-threonyl-[protein] + ADP + H(+)</text>
        <dbReference type="Rhea" id="RHEA:46608"/>
        <dbReference type="Rhea" id="RHEA-COMP:11060"/>
        <dbReference type="Rhea" id="RHEA-COMP:11605"/>
        <dbReference type="ChEBI" id="CHEBI:15378"/>
        <dbReference type="ChEBI" id="CHEBI:30013"/>
        <dbReference type="ChEBI" id="CHEBI:30616"/>
        <dbReference type="ChEBI" id="CHEBI:61977"/>
        <dbReference type="ChEBI" id="CHEBI:456216"/>
        <dbReference type="EC" id="2.7.11.24"/>
    </reaction>
</comment>
<comment type="caution">
    <text evidence="11">The sequence shown here is derived from an EMBL/GenBank/DDBJ whole genome shotgun (WGS) entry which is preliminary data.</text>
</comment>
<protein>
    <recommendedName>
        <fullName evidence="9">Mitogen-activated protein kinase</fullName>
        <ecNumber evidence="9">2.7.11.24</ecNumber>
    </recommendedName>
</protein>
<keyword evidence="4 9" id="KW-0418">Kinase</keyword>
<dbReference type="InterPro" id="IPR017441">
    <property type="entry name" value="Protein_kinase_ATP_BS"/>
</dbReference>
<evidence type="ECO:0000313" key="12">
    <source>
        <dbReference type="Proteomes" id="UP001497525"/>
    </source>
</evidence>
<dbReference type="InterPro" id="IPR003527">
    <property type="entry name" value="MAP_kinase_CS"/>
</dbReference>
<keyword evidence="9" id="KW-0460">Magnesium</keyword>
<evidence type="ECO:0000256" key="3">
    <source>
        <dbReference type="ARBA" id="ARBA00022741"/>
    </source>
</evidence>
<comment type="activity regulation">
    <text evidence="9">Activated by threonine and tyrosine phosphorylation.</text>
</comment>
<feature type="domain" description="Protein kinase" evidence="10">
    <location>
        <begin position="107"/>
        <end position="415"/>
    </location>
</feature>
<evidence type="ECO:0000259" key="10">
    <source>
        <dbReference type="PROSITE" id="PS50011"/>
    </source>
</evidence>
<keyword evidence="2 9" id="KW-0808">Transferase</keyword>
<comment type="similarity">
    <text evidence="9">Belongs to the protein kinase superfamily. Ser/Thr protein kinase family. MAP kinase subfamily.</text>
</comment>
<dbReference type="PANTHER" id="PTHR24055">
    <property type="entry name" value="MITOGEN-ACTIVATED PROTEIN KINASE"/>
    <property type="match status" value="1"/>
</dbReference>
<comment type="catalytic activity">
    <reaction evidence="7">
        <text>L-seryl-[protein] + ATP = O-phospho-L-seryl-[protein] + ADP + H(+)</text>
        <dbReference type="Rhea" id="RHEA:17989"/>
        <dbReference type="Rhea" id="RHEA-COMP:9863"/>
        <dbReference type="Rhea" id="RHEA-COMP:11604"/>
        <dbReference type="ChEBI" id="CHEBI:15378"/>
        <dbReference type="ChEBI" id="CHEBI:29999"/>
        <dbReference type="ChEBI" id="CHEBI:30616"/>
        <dbReference type="ChEBI" id="CHEBI:83421"/>
        <dbReference type="ChEBI" id="CHEBI:456216"/>
        <dbReference type="EC" id="2.7.11.24"/>
    </reaction>
</comment>
<dbReference type="FunFam" id="1.10.510.10:FF:000624">
    <property type="entry name" value="Mitogen-activated protein kinase"/>
    <property type="match status" value="1"/>
</dbReference>
<dbReference type="InterPro" id="IPR050117">
    <property type="entry name" value="MAPK"/>
</dbReference>
<proteinExistence type="inferred from homology"/>
<feature type="binding site" evidence="8">
    <location>
        <position position="136"/>
    </location>
    <ligand>
        <name>ATP</name>
        <dbReference type="ChEBI" id="CHEBI:30616"/>
    </ligand>
</feature>
<dbReference type="AlphaFoldDB" id="A0AAV2T1E0"/>
<dbReference type="Gene3D" id="3.30.200.20">
    <property type="entry name" value="Phosphorylase Kinase, domain 1"/>
    <property type="match status" value="1"/>
</dbReference>
<evidence type="ECO:0000256" key="5">
    <source>
        <dbReference type="ARBA" id="ARBA00022840"/>
    </source>
</evidence>
<evidence type="ECO:0000313" key="11">
    <source>
        <dbReference type="EMBL" id="CAL5130203.1"/>
    </source>
</evidence>
<keyword evidence="5 8" id="KW-0067">ATP-binding</keyword>
<dbReference type="InterPro" id="IPR008271">
    <property type="entry name" value="Ser/Thr_kinase_AS"/>
</dbReference>
<dbReference type="EC" id="2.7.11.24" evidence="9"/>
<dbReference type="PROSITE" id="PS00108">
    <property type="entry name" value="PROTEIN_KINASE_ST"/>
    <property type="match status" value="1"/>
</dbReference>
<gene>
    <name evidence="11" type="ORF">CDAUBV1_LOCUS1635</name>
</gene>
<dbReference type="Pfam" id="PF00069">
    <property type="entry name" value="Pkinase"/>
    <property type="match status" value="1"/>
</dbReference>
<evidence type="ECO:0000256" key="4">
    <source>
        <dbReference type="ARBA" id="ARBA00022777"/>
    </source>
</evidence>
<dbReference type="SMART" id="SM00220">
    <property type="entry name" value="S_TKc"/>
    <property type="match status" value="1"/>
</dbReference>
<dbReference type="PROSITE" id="PS00107">
    <property type="entry name" value="PROTEIN_KINASE_ATP"/>
    <property type="match status" value="1"/>
</dbReference>
<accession>A0AAV2T1E0</accession>
<dbReference type="Gene3D" id="1.10.510.10">
    <property type="entry name" value="Transferase(Phosphotransferase) domain 1"/>
    <property type="match status" value="1"/>
</dbReference>
<name>A0AAV2T1E0_CALDB</name>
<keyword evidence="3 8" id="KW-0547">Nucleotide-binding</keyword>
<dbReference type="InterPro" id="IPR011009">
    <property type="entry name" value="Kinase-like_dom_sf"/>
</dbReference>
<evidence type="ECO:0000256" key="2">
    <source>
        <dbReference type="ARBA" id="ARBA00022679"/>
    </source>
</evidence>
<evidence type="ECO:0000256" key="1">
    <source>
        <dbReference type="ARBA" id="ARBA00022527"/>
    </source>
</evidence>
<keyword evidence="1 9" id="KW-0723">Serine/threonine-protein kinase</keyword>
<dbReference type="SUPFAM" id="SSF56112">
    <property type="entry name" value="Protein kinase-like (PK-like)"/>
    <property type="match status" value="1"/>
</dbReference>
<dbReference type="PROSITE" id="PS50011">
    <property type="entry name" value="PROTEIN_KINASE_DOM"/>
    <property type="match status" value="1"/>
</dbReference>
<dbReference type="PROSITE" id="PS01351">
    <property type="entry name" value="MAPK"/>
    <property type="match status" value="1"/>
</dbReference>
<comment type="cofactor">
    <cofactor evidence="9">
        <name>Mg(2+)</name>
        <dbReference type="ChEBI" id="CHEBI:18420"/>
    </cofactor>
</comment>
<dbReference type="GO" id="GO:0005524">
    <property type="term" value="F:ATP binding"/>
    <property type="evidence" value="ECO:0007669"/>
    <property type="project" value="UniProtKB-UniRule"/>
</dbReference>
<sequence length="590" mass="64861">MLMHPISYAGGPFAEQYSTCGTVLPTQFSNINTCYGPLERVRWNVVVPPTTSPFQSAGAVSLVGGQVVIRGPLWTVAQQIESPKISKPQEGNTALPRLTQALLPNQLHLEKSLGYGAFGVVWLVVDPRTGHHVALKRIPNVFESVTAARRAYREIYLLSQLKHLNVVKLIDVVKVNSFADFNEVSLLCEFVDTDLHKIIVSPQYLSMDHIKLFVYQILRGLKYIHSAGIIHRDLKPGNLLVTANCLLKICDFGLARSSPMLESDEPSGALTMEVVTQFYRSPELLLGSCFYTTAIDQWSVGCILAELLTRRILFQSMNPFRQLEMIFDLLGSPTPLDLVDLVGCPSLSVEFLLSRPVRPPNHAALLSMLTPVNQQKPVQSNDPPDTDLLALLTGLLSFGPSKRLTAERALNSPFVAAGRARFHSCMCTCCPRARCVPVSNPCQPTSPLVPSWTDTSQSLVRHSATLNSASTLSSSPRTPPSPFVSPQFSTDVIMNLTALGLHPAFLPQLTVPPPMLIPPPQAALEPSFVDSSGSSYLNTEVRMTDLGESRRVLWDLIEDYFRHDLSRNRPVASNFSPSFGPFITSSVAYS</sequence>
<dbReference type="Proteomes" id="UP001497525">
    <property type="component" value="Unassembled WGS sequence"/>
</dbReference>
<reference evidence="11" key="1">
    <citation type="submission" date="2024-06" db="EMBL/GenBank/DDBJ databases">
        <authorList>
            <person name="Liu X."/>
            <person name="Lenzi L."/>
            <person name="Haldenby T S."/>
            <person name="Uol C."/>
        </authorList>
    </citation>
    <scope>NUCLEOTIDE SEQUENCE</scope>
</reference>
<evidence type="ECO:0000256" key="8">
    <source>
        <dbReference type="PROSITE-ProRule" id="PRU10141"/>
    </source>
</evidence>